<protein>
    <recommendedName>
        <fullName evidence="7">G-protein coupled receptors family 2 profile 2 domain-containing protein</fullName>
    </recommendedName>
</protein>
<proteinExistence type="predicted"/>
<accession>A0A6G1JN91</accession>
<evidence type="ECO:0000313" key="9">
    <source>
        <dbReference type="Proteomes" id="UP000799291"/>
    </source>
</evidence>
<dbReference type="Proteomes" id="UP000799291">
    <property type="component" value="Unassembled WGS sequence"/>
</dbReference>
<feature type="transmembrane region" description="Helical" evidence="6">
    <location>
        <begin position="385"/>
        <end position="404"/>
    </location>
</feature>
<dbReference type="PROSITE" id="PS50261">
    <property type="entry name" value="G_PROTEIN_RECEP_F2_4"/>
    <property type="match status" value="1"/>
</dbReference>
<feature type="region of interest" description="Disordered" evidence="5">
    <location>
        <begin position="463"/>
        <end position="492"/>
    </location>
</feature>
<feature type="region of interest" description="Disordered" evidence="5">
    <location>
        <begin position="232"/>
        <end position="275"/>
    </location>
</feature>
<feature type="transmembrane region" description="Helical" evidence="6">
    <location>
        <begin position="115"/>
        <end position="134"/>
    </location>
</feature>
<feature type="transmembrane region" description="Helical" evidence="6">
    <location>
        <begin position="161"/>
        <end position="181"/>
    </location>
</feature>
<evidence type="ECO:0000256" key="5">
    <source>
        <dbReference type="SAM" id="MobiDB-lite"/>
    </source>
</evidence>
<dbReference type="EMBL" id="MU005569">
    <property type="protein sequence ID" value="KAF2691619.1"/>
    <property type="molecule type" value="Genomic_DNA"/>
</dbReference>
<dbReference type="PANTHER" id="PTHR23112">
    <property type="entry name" value="G PROTEIN-COUPLED RECEPTOR 157-RELATED"/>
    <property type="match status" value="1"/>
</dbReference>
<feature type="transmembrane region" description="Helical" evidence="6">
    <location>
        <begin position="344"/>
        <end position="365"/>
    </location>
</feature>
<evidence type="ECO:0000313" key="8">
    <source>
        <dbReference type="EMBL" id="KAF2691619.1"/>
    </source>
</evidence>
<dbReference type="SUPFAM" id="SSF81321">
    <property type="entry name" value="Family A G protein-coupled receptor-like"/>
    <property type="match status" value="1"/>
</dbReference>
<dbReference type="Pfam" id="PF05462">
    <property type="entry name" value="Dicty_CAR"/>
    <property type="match status" value="1"/>
</dbReference>
<dbReference type="GO" id="GO:0007166">
    <property type="term" value="P:cell surface receptor signaling pathway"/>
    <property type="evidence" value="ECO:0007669"/>
    <property type="project" value="InterPro"/>
</dbReference>
<feature type="transmembrane region" description="Helical" evidence="6">
    <location>
        <begin position="12"/>
        <end position="31"/>
    </location>
</feature>
<keyword evidence="9" id="KW-1185">Reference proteome</keyword>
<evidence type="ECO:0000256" key="2">
    <source>
        <dbReference type="ARBA" id="ARBA00022692"/>
    </source>
</evidence>
<evidence type="ECO:0000256" key="4">
    <source>
        <dbReference type="ARBA" id="ARBA00023136"/>
    </source>
</evidence>
<evidence type="ECO:0000256" key="6">
    <source>
        <dbReference type="SAM" id="Phobius"/>
    </source>
</evidence>
<feature type="compositionally biased region" description="Polar residues" evidence="5">
    <location>
        <begin position="463"/>
        <end position="477"/>
    </location>
</feature>
<feature type="compositionally biased region" description="Polar residues" evidence="5">
    <location>
        <begin position="246"/>
        <end position="260"/>
    </location>
</feature>
<comment type="subcellular location">
    <subcellularLocation>
        <location evidence="1">Membrane</location>
        <topology evidence="1">Multi-pass membrane protein</topology>
    </subcellularLocation>
</comment>
<dbReference type="Gene3D" id="1.20.1070.10">
    <property type="entry name" value="Rhodopsin 7-helix transmembrane proteins"/>
    <property type="match status" value="1"/>
</dbReference>
<sequence>MALQVSERTMSVLSIVGSVFIITTFLRWHYFRKPINRLVFYASFGNIMANVATLIATSALPSGSNTFSSLCEFQGILIQWFMMADSGWVFCMALNVMLVFFRGFDSRQLRRLEKFYLLACYGIPGIISIVYIILDHAGPKRIIGPATIWCWVSSDVEWMRIAFFYAPVWILITCTLIIYVVTGRQIFKKRSELRSFSRKAAVDMDEEMIANPFTAADIRKIKVQTEMEVTHSPLEQDSEAAFPPSGNESRSSFSSTNHLSNAAEAPATNVPTTRRFSRVNWEANPAQDYPGPMPQREDGARTGYRATAFSTNKTKGMVTVTPRSVSISHPNPLRRRHAAMEGNAAAWGYFKVAFLMFAALFIVWVPSTVNRLQQFIDKGHPIFGLNLASALVLPLQGFWNAMIYTSTTWPECKRAFAETLDALSRIRSSSRRISYSKDSNHTLSTNDNQEFAAIPLDKVATASESQQYLQSRESSVDTMRPEKGLPRPVHTS</sequence>
<dbReference type="PANTHER" id="PTHR23112:SF0">
    <property type="entry name" value="TRANSMEMBRANE PROTEIN 116"/>
    <property type="match status" value="1"/>
</dbReference>
<gene>
    <name evidence="8" type="ORF">K458DRAFT_286597</name>
</gene>
<organism evidence="8 9">
    <name type="scientific">Lentithecium fluviatile CBS 122367</name>
    <dbReference type="NCBI Taxonomy" id="1168545"/>
    <lineage>
        <taxon>Eukaryota</taxon>
        <taxon>Fungi</taxon>
        <taxon>Dikarya</taxon>
        <taxon>Ascomycota</taxon>
        <taxon>Pezizomycotina</taxon>
        <taxon>Dothideomycetes</taxon>
        <taxon>Pleosporomycetidae</taxon>
        <taxon>Pleosporales</taxon>
        <taxon>Massarineae</taxon>
        <taxon>Lentitheciaceae</taxon>
        <taxon>Lentithecium</taxon>
    </lineage>
</organism>
<dbReference type="GO" id="GO:0005886">
    <property type="term" value="C:plasma membrane"/>
    <property type="evidence" value="ECO:0007669"/>
    <property type="project" value="TreeGrafter"/>
</dbReference>
<feature type="domain" description="G-protein coupled receptors family 2 profile 2" evidence="7">
    <location>
        <begin position="1"/>
        <end position="191"/>
    </location>
</feature>
<dbReference type="GO" id="GO:0004930">
    <property type="term" value="F:G protein-coupled receptor activity"/>
    <property type="evidence" value="ECO:0007669"/>
    <property type="project" value="TreeGrafter"/>
</dbReference>
<keyword evidence="4 6" id="KW-0472">Membrane</keyword>
<dbReference type="AlphaFoldDB" id="A0A6G1JN91"/>
<evidence type="ECO:0000256" key="3">
    <source>
        <dbReference type="ARBA" id="ARBA00022989"/>
    </source>
</evidence>
<dbReference type="GO" id="GO:0007189">
    <property type="term" value="P:adenylate cyclase-activating G protein-coupled receptor signaling pathway"/>
    <property type="evidence" value="ECO:0007669"/>
    <property type="project" value="TreeGrafter"/>
</dbReference>
<dbReference type="OrthoDB" id="18453at2759"/>
<keyword evidence="3 6" id="KW-1133">Transmembrane helix</keyword>
<reference evidence="8" key="1">
    <citation type="journal article" date="2020" name="Stud. Mycol.">
        <title>101 Dothideomycetes genomes: a test case for predicting lifestyles and emergence of pathogens.</title>
        <authorList>
            <person name="Haridas S."/>
            <person name="Albert R."/>
            <person name="Binder M."/>
            <person name="Bloem J."/>
            <person name="Labutti K."/>
            <person name="Salamov A."/>
            <person name="Andreopoulos B."/>
            <person name="Baker S."/>
            <person name="Barry K."/>
            <person name="Bills G."/>
            <person name="Bluhm B."/>
            <person name="Cannon C."/>
            <person name="Castanera R."/>
            <person name="Culley D."/>
            <person name="Daum C."/>
            <person name="Ezra D."/>
            <person name="Gonzalez J."/>
            <person name="Henrissat B."/>
            <person name="Kuo A."/>
            <person name="Liang C."/>
            <person name="Lipzen A."/>
            <person name="Lutzoni F."/>
            <person name="Magnuson J."/>
            <person name="Mondo S."/>
            <person name="Nolan M."/>
            <person name="Ohm R."/>
            <person name="Pangilinan J."/>
            <person name="Park H.-J."/>
            <person name="Ramirez L."/>
            <person name="Alfaro M."/>
            <person name="Sun H."/>
            <person name="Tritt A."/>
            <person name="Yoshinaga Y."/>
            <person name="Zwiers L.-H."/>
            <person name="Turgeon B."/>
            <person name="Goodwin S."/>
            <person name="Spatafora J."/>
            <person name="Crous P."/>
            <person name="Grigoriev I."/>
        </authorList>
    </citation>
    <scope>NUCLEOTIDE SEQUENCE</scope>
    <source>
        <strain evidence="8">CBS 122367</strain>
    </source>
</reference>
<feature type="transmembrane region" description="Helical" evidence="6">
    <location>
        <begin position="38"/>
        <end position="60"/>
    </location>
</feature>
<evidence type="ECO:0000256" key="1">
    <source>
        <dbReference type="ARBA" id="ARBA00004141"/>
    </source>
</evidence>
<evidence type="ECO:0000259" key="7">
    <source>
        <dbReference type="PROSITE" id="PS50261"/>
    </source>
</evidence>
<name>A0A6G1JN91_9PLEO</name>
<keyword evidence="2 6" id="KW-0812">Transmembrane</keyword>
<dbReference type="InterPro" id="IPR017981">
    <property type="entry name" value="GPCR_2-like_7TM"/>
</dbReference>
<feature type="transmembrane region" description="Helical" evidence="6">
    <location>
        <begin position="80"/>
        <end position="103"/>
    </location>
</feature>